<evidence type="ECO:0000313" key="4">
    <source>
        <dbReference type="Proteomes" id="UP000834106"/>
    </source>
</evidence>
<dbReference type="AlphaFoldDB" id="A0AAD1YU30"/>
<feature type="compositionally biased region" description="Polar residues" evidence="2">
    <location>
        <begin position="30"/>
        <end position="40"/>
    </location>
</feature>
<gene>
    <name evidence="3" type="ORF">FPE_LOCUS2283</name>
</gene>
<accession>A0AAD1YU30</accession>
<keyword evidence="1" id="KW-0175">Coiled coil</keyword>
<proteinExistence type="predicted"/>
<feature type="region of interest" description="Disordered" evidence="2">
    <location>
        <begin position="23"/>
        <end position="63"/>
    </location>
</feature>
<feature type="coiled-coil region" evidence="1">
    <location>
        <begin position="158"/>
        <end position="192"/>
    </location>
</feature>
<dbReference type="EMBL" id="OU503036">
    <property type="protein sequence ID" value="CAI9754852.1"/>
    <property type="molecule type" value="Genomic_DNA"/>
</dbReference>
<protein>
    <submittedName>
        <fullName evidence="3">Uncharacterized protein</fullName>
    </submittedName>
</protein>
<keyword evidence="4" id="KW-1185">Reference proteome</keyword>
<organism evidence="3 4">
    <name type="scientific">Fraxinus pennsylvanica</name>
    <dbReference type="NCBI Taxonomy" id="56036"/>
    <lineage>
        <taxon>Eukaryota</taxon>
        <taxon>Viridiplantae</taxon>
        <taxon>Streptophyta</taxon>
        <taxon>Embryophyta</taxon>
        <taxon>Tracheophyta</taxon>
        <taxon>Spermatophyta</taxon>
        <taxon>Magnoliopsida</taxon>
        <taxon>eudicotyledons</taxon>
        <taxon>Gunneridae</taxon>
        <taxon>Pentapetalae</taxon>
        <taxon>asterids</taxon>
        <taxon>lamiids</taxon>
        <taxon>Lamiales</taxon>
        <taxon>Oleaceae</taxon>
        <taxon>Oleeae</taxon>
        <taxon>Fraxinus</taxon>
    </lineage>
</organism>
<reference evidence="3" key="1">
    <citation type="submission" date="2023-05" db="EMBL/GenBank/DDBJ databases">
        <authorList>
            <person name="Huff M."/>
        </authorList>
    </citation>
    <scope>NUCLEOTIDE SEQUENCE</scope>
</reference>
<evidence type="ECO:0000256" key="2">
    <source>
        <dbReference type="SAM" id="MobiDB-lite"/>
    </source>
</evidence>
<sequence>MATSCRSSGLLYPNFSKSFQPLGSDRLHYNPTTPNQQNGGSFLGDPSSKYTQTLRRNNGSKKRDLVVEATPDPEIGNLLSFWPSDNLWIAAGVAGVMVTLPFFAQRLLTLTREVDLAAETVEKIADSVGKVAEEVDKAAENIAEALPEGGLKNVVNLVEDLAEESAKDAQKVEDLMDKVEELDNKVEAYFKNQSKDNPTT</sequence>
<dbReference type="Proteomes" id="UP000834106">
    <property type="component" value="Chromosome 1"/>
</dbReference>
<name>A0AAD1YU30_9LAMI</name>
<dbReference type="PANTHER" id="PTHR33735:SF26">
    <property type="entry name" value="PTERIN-BINDING DOMAIN-CONTAINING PROTEIN"/>
    <property type="match status" value="1"/>
</dbReference>
<evidence type="ECO:0000256" key="1">
    <source>
        <dbReference type="SAM" id="Coils"/>
    </source>
</evidence>
<dbReference type="PANTHER" id="PTHR33735">
    <property type="entry name" value="EXPRESSED PROTEIN"/>
    <property type="match status" value="1"/>
</dbReference>
<evidence type="ECO:0000313" key="3">
    <source>
        <dbReference type="EMBL" id="CAI9754852.1"/>
    </source>
</evidence>
<feature type="compositionally biased region" description="Polar residues" evidence="2">
    <location>
        <begin position="48"/>
        <end position="57"/>
    </location>
</feature>